<evidence type="ECO:0000259" key="1">
    <source>
        <dbReference type="PROSITE" id="PS50234"/>
    </source>
</evidence>
<dbReference type="SUPFAM" id="SSF53300">
    <property type="entry name" value="vWA-like"/>
    <property type="match status" value="1"/>
</dbReference>
<dbReference type="AlphaFoldDB" id="A0A7V4U169"/>
<dbReference type="PANTHER" id="PTHR41248">
    <property type="entry name" value="NORD PROTEIN"/>
    <property type="match status" value="1"/>
</dbReference>
<dbReference type="InterPro" id="IPR008912">
    <property type="entry name" value="Uncharacterised_CoxE"/>
</dbReference>
<proteinExistence type="predicted"/>
<gene>
    <name evidence="2" type="ORF">ENK44_10510</name>
</gene>
<reference evidence="2" key="1">
    <citation type="journal article" date="2020" name="mSystems">
        <title>Genome- and Community-Level Interaction Insights into Carbon Utilization and Element Cycling Functions of Hydrothermarchaeota in Hydrothermal Sediment.</title>
        <authorList>
            <person name="Zhou Z."/>
            <person name="Liu Y."/>
            <person name="Xu W."/>
            <person name="Pan J."/>
            <person name="Luo Z.H."/>
            <person name="Li M."/>
        </authorList>
    </citation>
    <scope>NUCLEOTIDE SEQUENCE [LARGE SCALE GENOMIC DNA]</scope>
    <source>
        <strain evidence="2">HyVt-577</strain>
    </source>
</reference>
<dbReference type="InterPro" id="IPR002035">
    <property type="entry name" value="VWF_A"/>
</dbReference>
<dbReference type="Gene3D" id="3.40.50.410">
    <property type="entry name" value="von Willebrand factor, type A domain"/>
    <property type="match status" value="1"/>
</dbReference>
<dbReference type="Proteomes" id="UP000885779">
    <property type="component" value="Unassembled WGS sequence"/>
</dbReference>
<evidence type="ECO:0000313" key="2">
    <source>
        <dbReference type="EMBL" id="HGY56126.1"/>
    </source>
</evidence>
<accession>A0A7V4U169</accession>
<name>A0A7V4U169_CALAY</name>
<dbReference type="InterPro" id="IPR036465">
    <property type="entry name" value="vWFA_dom_sf"/>
</dbReference>
<dbReference type="PANTHER" id="PTHR41248:SF1">
    <property type="entry name" value="NORD PROTEIN"/>
    <property type="match status" value="1"/>
</dbReference>
<protein>
    <submittedName>
        <fullName evidence="2">VWA domain-containing protein</fullName>
    </submittedName>
</protein>
<dbReference type="EMBL" id="DRQG01000098">
    <property type="protein sequence ID" value="HGY56126.1"/>
    <property type="molecule type" value="Genomic_DNA"/>
</dbReference>
<comment type="caution">
    <text evidence="2">The sequence shown here is derived from an EMBL/GenBank/DDBJ whole genome shotgun (WGS) entry which is preliminary data.</text>
</comment>
<feature type="domain" description="VWFA" evidence="1">
    <location>
        <begin position="399"/>
        <end position="584"/>
    </location>
</feature>
<dbReference type="Pfam" id="PF05762">
    <property type="entry name" value="VWA_CoxE"/>
    <property type="match status" value="1"/>
</dbReference>
<dbReference type="SMART" id="SM00327">
    <property type="entry name" value="VWA"/>
    <property type="match status" value="1"/>
</dbReference>
<sequence length="587" mass="68412">MELDQFIFKKLYSIVQKRRQNTAFAEHGVFLEHIAPKLTLMARAITGLPININASEREGGWQGLVFYLPESISLFSTQDLNLKLYLFRLFYLAIQMQLRIAWRETQEGGVRQRQQAAAEQSTPVLDKLFEEYPAMRQIYHELLAAWPEAPKTGSKDLSWLYGRLMRYEEPNIKNRKTLNNISPFDRKLAEQVRAETTIKAKKADEVKIISVDKKAQEHYMLTHNFEKIETVDEFDGTWRDFDGDNSLSNDQEALRELNLRHLVRVDDPVHSVYQADMLGTGTPAEAGETEPHQKHVLYPEWDYLNNTYKQDYCTVYPRSLSASDPLYYQNTIKHNRRLLIQLKKNFAMLNNARLQKRRQVMGENVDLDAVTDMFADIHARHTPSEKLYIGSRKGRKELAILFLLDLSLSSDAYANGNRILDVEKQVSILFGEVFTEFEIDFQIDGFYSKTRNNTTYLTLKSFDENWNNCRFRIGAVEATGYTRIGSALRHGASLLKQNAYRKKWLILLSDGKPNDYDRYEGRYGIEDIKQAIREMRRDGIHNFAFAIEEEARYYLPQMFGENHYNILTSPVELLNALTKLYARIERN</sequence>
<dbReference type="InterPro" id="IPR051928">
    <property type="entry name" value="NorD/CobT"/>
</dbReference>
<organism evidence="2">
    <name type="scientific">Caldithrix abyssi</name>
    <dbReference type="NCBI Taxonomy" id="187145"/>
    <lineage>
        <taxon>Bacteria</taxon>
        <taxon>Pseudomonadati</taxon>
        <taxon>Calditrichota</taxon>
        <taxon>Calditrichia</taxon>
        <taxon>Calditrichales</taxon>
        <taxon>Calditrichaceae</taxon>
        <taxon>Caldithrix</taxon>
    </lineage>
</organism>
<dbReference type="PROSITE" id="PS50234">
    <property type="entry name" value="VWFA"/>
    <property type="match status" value="1"/>
</dbReference>